<dbReference type="EMBL" id="QPIE01000003">
    <property type="protein sequence ID" value="RCU43349.1"/>
    <property type="molecule type" value="Genomic_DNA"/>
</dbReference>
<evidence type="ECO:0000259" key="2">
    <source>
        <dbReference type="Pfam" id="PF16363"/>
    </source>
</evidence>
<sequence>MTYLITGASGFIGSHLAQHLLRNGHSVINVDNFDSFYDYKIKIRNTLESLQQSSHFSFSEKDIDINTLVNSTRSERYHLYYQDIRDRTGLKTVFENHSVDMVIHLAALAGVRPSIDRPLEYEEVNIRGTMNLWELCRDFKIQKFICASSSSVYGNNEKIPFSETDSVDQPISPYAATKKSVETLGHVYHHLYAIDMIQLRFFTVYGPRQRPDLAIHKFTKMISGQQEIPFYGDGTTSRDYTYIDDIIDGILKSIEYLQTHTQVYEILNLGENQVIQLDEMVTTIEEELGIKARKNYLPLQQGDVMKTHANIDKAKAMIGYQPKVNFQNGIKRFVEWFLKN</sequence>
<dbReference type="InterPro" id="IPR016040">
    <property type="entry name" value="NAD(P)-bd_dom"/>
</dbReference>
<dbReference type="OrthoDB" id="8967463at2"/>
<name>A0A368N276_9FLAO</name>
<dbReference type="PANTHER" id="PTHR43574">
    <property type="entry name" value="EPIMERASE-RELATED"/>
    <property type="match status" value="1"/>
</dbReference>
<comment type="caution">
    <text evidence="3">The sequence shown here is derived from an EMBL/GenBank/DDBJ whole genome shotgun (WGS) entry which is preliminary data.</text>
</comment>
<reference evidence="3 4" key="1">
    <citation type="submission" date="2018-07" db="EMBL/GenBank/DDBJ databases">
        <title>Chryseobacterium lacus sp. nov., isolated from lake water.</title>
        <authorList>
            <person name="Li C.-M."/>
        </authorList>
    </citation>
    <scope>NUCLEOTIDE SEQUENCE [LARGE SCALE GENOMIC DNA]</scope>
    <source>
        <strain evidence="3 4">YLOS41</strain>
    </source>
</reference>
<keyword evidence="4" id="KW-1185">Reference proteome</keyword>
<protein>
    <submittedName>
        <fullName evidence="3">NAD-dependent epimerase/dehydratase family protein</fullName>
    </submittedName>
</protein>
<dbReference type="Gene3D" id="3.90.25.10">
    <property type="entry name" value="UDP-galactose 4-epimerase, domain 1"/>
    <property type="match status" value="1"/>
</dbReference>
<feature type="domain" description="NAD(P)-binding" evidence="2">
    <location>
        <begin position="4"/>
        <end position="332"/>
    </location>
</feature>
<gene>
    <name evidence="3" type="ORF">DQ356_04055</name>
</gene>
<dbReference type="InterPro" id="IPR036291">
    <property type="entry name" value="NAD(P)-bd_dom_sf"/>
</dbReference>
<dbReference type="PRINTS" id="PR01713">
    <property type="entry name" value="NUCEPIMERASE"/>
</dbReference>
<evidence type="ECO:0000313" key="3">
    <source>
        <dbReference type="EMBL" id="RCU43349.1"/>
    </source>
</evidence>
<dbReference type="Gene3D" id="3.40.50.720">
    <property type="entry name" value="NAD(P)-binding Rossmann-like Domain"/>
    <property type="match status" value="2"/>
</dbReference>
<evidence type="ECO:0000313" key="4">
    <source>
        <dbReference type="Proteomes" id="UP000252172"/>
    </source>
</evidence>
<dbReference type="SUPFAM" id="SSF51735">
    <property type="entry name" value="NAD(P)-binding Rossmann-fold domains"/>
    <property type="match status" value="1"/>
</dbReference>
<dbReference type="Proteomes" id="UP000252172">
    <property type="component" value="Unassembled WGS sequence"/>
</dbReference>
<dbReference type="RefSeq" id="WP_114303203.1">
    <property type="nucleotide sequence ID" value="NZ_QPIE01000003.1"/>
</dbReference>
<organism evidence="3 4">
    <name type="scientific">Chryseobacterium lacus</name>
    <dbReference type="NCBI Taxonomy" id="2058346"/>
    <lineage>
        <taxon>Bacteria</taxon>
        <taxon>Pseudomonadati</taxon>
        <taxon>Bacteroidota</taxon>
        <taxon>Flavobacteriia</taxon>
        <taxon>Flavobacteriales</taxon>
        <taxon>Weeksellaceae</taxon>
        <taxon>Chryseobacterium group</taxon>
        <taxon>Chryseobacterium</taxon>
    </lineage>
</organism>
<proteinExistence type="predicted"/>
<dbReference type="Pfam" id="PF16363">
    <property type="entry name" value="GDP_Man_Dehyd"/>
    <property type="match status" value="1"/>
</dbReference>
<accession>A0A368N276</accession>
<keyword evidence="1" id="KW-0520">NAD</keyword>
<dbReference type="AlphaFoldDB" id="A0A368N276"/>
<evidence type="ECO:0000256" key="1">
    <source>
        <dbReference type="ARBA" id="ARBA00023027"/>
    </source>
</evidence>